<proteinExistence type="predicted"/>
<evidence type="ECO:0000313" key="4">
    <source>
        <dbReference type="Proteomes" id="UP001633002"/>
    </source>
</evidence>
<dbReference type="Gene3D" id="3.60.10.10">
    <property type="entry name" value="Endonuclease/exonuclease/phosphatase"/>
    <property type="match status" value="1"/>
</dbReference>
<dbReference type="InterPro" id="IPR036691">
    <property type="entry name" value="Endo/exonu/phosph_ase_sf"/>
</dbReference>
<evidence type="ECO:0000259" key="2">
    <source>
        <dbReference type="Pfam" id="PF03372"/>
    </source>
</evidence>
<sequence length="574" mass="65259">MFEVLNEVEETLNEGGAGTSREGGLTPEENTDPEGGNNDNMETAFESNHGGNTEDNSMTDALREKRKRDEEARRQSEGGKQGGSVSVPNNSKGTEQALKGAEAGSRPEDSLSQSKGQPSAGRGGKNRIKRAKDWLRTKGRGVGIILLQELRIKEELATRRLMELTEGTQFVIDYTTEGKAGAVVAVVRSDWKIVDSGVKGDGSVAWAKINTDDGIIGVALIHGPRERSDRKKLWEWLEQRWEHGTWIFGGDWNSVETPEDSIGESPVQLGAERRRWQSFSAHQDLEDGWLVASQREGPHFTRQQKVKDRLDQSRLDRIYFSRSEVWSGRVIHCIHDNKGRLSDHHPVLLKLSIRSTGGAKKGTYFKVQASLLESEEVKQEIQTTWKEAGIPGIDARRNWEWKWSSVRKLLRDKDWNRRKENGVLEQKIEELSKLKVKIAENRGSIPEQEVIDLEQEIKKLECEQEKRWRTWSGTRWIKEGEAPSKFFFAIMRTRRVKQEITALKGNRGQTITSEEEILKTVNKYYANLFQGEELTASARQQMDQVLSKVTKKVSVEQNTMLSQQPTEQEIQEII</sequence>
<gene>
    <name evidence="3" type="ORF">R1sor_021689</name>
</gene>
<evidence type="ECO:0000313" key="3">
    <source>
        <dbReference type="EMBL" id="KAL3678733.1"/>
    </source>
</evidence>
<dbReference type="SUPFAM" id="SSF56219">
    <property type="entry name" value="DNase I-like"/>
    <property type="match status" value="1"/>
</dbReference>
<evidence type="ECO:0000256" key="1">
    <source>
        <dbReference type="SAM" id="MobiDB-lite"/>
    </source>
</evidence>
<organism evidence="3 4">
    <name type="scientific">Riccia sorocarpa</name>
    <dbReference type="NCBI Taxonomy" id="122646"/>
    <lineage>
        <taxon>Eukaryota</taxon>
        <taxon>Viridiplantae</taxon>
        <taxon>Streptophyta</taxon>
        <taxon>Embryophyta</taxon>
        <taxon>Marchantiophyta</taxon>
        <taxon>Marchantiopsida</taxon>
        <taxon>Marchantiidae</taxon>
        <taxon>Marchantiales</taxon>
        <taxon>Ricciaceae</taxon>
        <taxon>Riccia</taxon>
    </lineage>
</organism>
<feature type="domain" description="Endonuclease/exonuclease/phosphatase" evidence="2">
    <location>
        <begin position="118"/>
        <end position="344"/>
    </location>
</feature>
<dbReference type="AlphaFoldDB" id="A0ABD3GHS9"/>
<keyword evidence="4" id="KW-1185">Reference proteome</keyword>
<dbReference type="Pfam" id="PF03372">
    <property type="entry name" value="Exo_endo_phos"/>
    <property type="match status" value="1"/>
</dbReference>
<name>A0ABD3GHS9_9MARC</name>
<feature type="compositionally biased region" description="Polar residues" evidence="1">
    <location>
        <begin position="37"/>
        <end position="59"/>
    </location>
</feature>
<reference evidence="3 4" key="1">
    <citation type="submission" date="2024-09" db="EMBL/GenBank/DDBJ databases">
        <title>Chromosome-scale assembly of Riccia sorocarpa.</title>
        <authorList>
            <person name="Paukszto L."/>
        </authorList>
    </citation>
    <scope>NUCLEOTIDE SEQUENCE [LARGE SCALE GENOMIC DNA]</scope>
    <source>
        <strain evidence="3">LP-2024</strain>
        <tissue evidence="3">Aerial parts of the thallus</tissue>
    </source>
</reference>
<dbReference type="InterPro" id="IPR005135">
    <property type="entry name" value="Endo/exonuclease/phosphatase"/>
</dbReference>
<comment type="caution">
    <text evidence="3">The sequence shown here is derived from an EMBL/GenBank/DDBJ whole genome shotgun (WGS) entry which is preliminary data.</text>
</comment>
<accession>A0ABD3GHS9</accession>
<protein>
    <recommendedName>
        <fullName evidence="2">Endonuclease/exonuclease/phosphatase domain-containing protein</fullName>
    </recommendedName>
</protein>
<feature type="compositionally biased region" description="Acidic residues" evidence="1">
    <location>
        <begin position="1"/>
        <end position="12"/>
    </location>
</feature>
<feature type="compositionally biased region" description="Basic and acidic residues" evidence="1">
    <location>
        <begin position="61"/>
        <end position="77"/>
    </location>
</feature>
<dbReference type="Proteomes" id="UP001633002">
    <property type="component" value="Unassembled WGS sequence"/>
</dbReference>
<feature type="region of interest" description="Disordered" evidence="1">
    <location>
        <begin position="1"/>
        <end position="132"/>
    </location>
</feature>
<feature type="compositionally biased region" description="Polar residues" evidence="1">
    <location>
        <begin position="83"/>
        <end position="94"/>
    </location>
</feature>
<dbReference type="EMBL" id="JBJQOH010000007">
    <property type="protein sequence ID" value="KAL3678733.1"/>
    <property type="molecule type" value="Genomic_DNA"/>
</dbReference>